<feature type="region of interest" description="Disordered" evidence="7">
    <location>
        <begin position="398"/>
        <end position="436"/>
    </location>
</feature>
<feature type="compositionally biased region" description="Low complexity" evidence="7">
    <location>
        <begin position="12"/>
        <end position="26"/>
    </location>
</feature>
<keyword evidence="8" id="KW-0472">Membrane</keyword>
<dbReference type="FunFam" id="2.20.28.10:FF:000001">
    <property type="entry name" value="Rubredoxin"/>
    <property type="match status" value="1"/>
</dbReference>
<accession>A0A498ILS2</accession>
<dbReference type="CDD" id="cd00730">
    <property type="entry name" value="rubredoxin"/>
    <property type="match status" value="1"/>
</dbReference>
<keyword evidence="6" id="KW-0175">Coiled coil</keyword>
<dbReference type="InterPro" id="IPR053932">
    <property type="entry name" value="GeBP-like_DBD"/>
</dbReference>
<dbReference type="SUPFAM" id="SSF57802">
    <property type="entry name" value="Rubredoxin-like"/>
    <property type="match status" value="1"/>
</dbReference>
<comment type="similarity">
    <text evidence="1">Belongs to the GeBP family.</text>
</comment>
<sequence length="553" mass="62809">MAWRPLLSWIMSSSSSSSSSSYSSSEYESDYDYDICRHDPGNNNVRQAQKGHDVDDHEDDDDENDVSYEPHEAEDEDEVEEPKSSSTSDYSFTIDEPRAKRRRIDHANEALTSVQEEKKRRGKRVWSKEDELELLRGFLDYYSTRKTRITKATAKETALFYEEIKPRLKLECGKTKMVEKLRRLKRKYHNVVKKMNEINSSGKEFRFKNAHNNAVFELSHKIWNVEKTRNNCVVESHNNNVMVKREEDNVAASSSVADHERPTASFDENNNVTNVDDNMNNGHDVRGLIVGLAMNPMPLSLRGKMGSGGGSGVGEVVEDEKWRQQQILELKAYEKRLDLVQHQVKAALEELRPTFSFHLSITFPQHSHPKPRIQFPYPHLLPKVQTFSLSLTHIPPKPHKLSANSIDVSKEDKPTSEEPTSPPPASSVDPVEPAEELETKFDKRRLEEKFAVLNTGVYECRSCGYKYDEAMGDPSYPVPPGLPFDKLPEDWRCPTCGAAQGFFVSKSVEIAGFAQNQQFGLGGNTLTSGQKAVLIFGGLFLFFVLFLSGYFLQ</sequence>
<evidence type="ECO:0000256" key="5">
    <source>
        <dbReference type="ARBA" id="ARBA00023004"/>
    </source>
</evidence>
<dbReference type="InterPro" id="IPR018527">
    <property type="entry name" value="Rubredoxin_Fe_BS"/>
</dbReference>
<feature type="region of interest" description="Disordered" evidence="7">
    <location>
        <begin position="1"/>
        <end position="103"/>
    </location>
</feature>
<gene>
    <name evidence="10" type="ORF">DVH24_036742</name>
</gene>
<protein>
    <recommendedName>
        <fullName evidence="9">Rubredoxin-like domain-containing protein</fullName>
    </recommendedName>
</protein>
<feature type="transmembrane region" description="Helical" evidence="8">
    <location>
        <begin position="532"/>
        <end position="552"/>
    </location>
</feature>
<name>A0A498ILS2_MALDO</name>
<dbReference type="PROSITE" id="PS50903">
    <property type="entry name" value="RUBREDOXIN_LIKE"/>
    <property type="match status" value="1"/>
</dbReference>
<evidence type="ECO:0000259" key="9">
    <source>
        <dbReference type="PROSITE" id="PS50903"/>
    </source>
</evidence>
<dbReference type="PANTHER" id="PTHR47627:SF1">
    <property type="entry name" value="RUBREDOXIN-1-RELATED"/>
    <property type="match status" value="1"/>
</dbReference>
<evidence type="ECO:0000256" key="4">
    <source>
        <dbReference type="ARBA" id="ARBA00022982"/>
    </source>
</evidence>
<keyword evidence="8" id="KW-1133">Transmembrane helix</keyword>
<evidence type="ECO:0000256" key="3">
    <source>
        <dbReference type="ARBA" id="ARBA00022723"/>
    </source>
</evidence>
<evidence type="ECO:0000256" key="6">
    <source>
        <dbReference type="SAM" id="Coils"/>
    </source>
</evidence>
<dbReference type="InterPro" id="IPR024935">
    <property type="entry name" value="Rubredoxin_dom"/>
</dbReference>
<dbReference type="PRINTS" id="PR00163">
    <property type="entry name" value="RUBREDOXIN"/>
</dbReference>
<keyword evidence="4" id="KW-0249">Electron transport</keyword>
<keyword evidence="2" id="KW-0813">Transport</keyword>
<feature type="compositionally biased region" description="Low complexity" evidence="7">
    <location>
        <begin position="269"/>
        <end position="279"/>
    </location>
</feature>
<dbReference type="InterPro" id="IPR024934">
    <property type="entry name" value="Rubredoxin-like_dom"/>
</dbReference>
<dbReference type="EMBL" id="RDQH01000338">
    <property type="protein sequence ID" value="RXH82401.1"/>
    <property type="molecule type" value="Genomic_DNA"/>
</dbReference>
<reference evidence="10 11" key="1">
    <citation type="submission" date="2018-10" db="EMBL/GenBank/DDBJ databases">
        <title>A high-quality apple genome assembly.</title>
        <authorList>
            <person name="Hu J."/>
        </authorList>
    </citation>
    <scope>NUCLEOTIDE SEQUENCE [LARGE SCALE GENOMIC DNA]</scope>
    <source>
        <strain evidence="11">cv. HFTH1</strain>
        <tissue evidence="10">Young leaf</tissue>
    </source>
</reference>
<evidence type="ECO:0000256" key="2">
    <source>
        <dbReference type="ARBA" id="ARBA00022448"/>
    </source>
</evidence>
<keyword evidence="8" id="KW-0812">Transmembrane</keyword>
<comment type="caution">
    <text evidence="10">The sequence shown here is derived from an EMBL/GenBank/DDBJ whole genome shotgun (WGS) entry which is preliminary data.</text>
</comment>
<dbReference type="Pfam" id="PF04504">
    <property type="entry name" value="GeBP-like_DBD"/>
    <property type="match status" value="1"/>
</dbReference>
<dbReference type="GO" id="GO:0005506">
    <property type="term" value="F:iron ion binding"/>
    <property type="evidence" value="ECO:0007669"/>
    <property type="project" value="InterPro"/>
</dbReference>
<dbReference type="InterPro" id="IPR050526">
    <property type="entry name" value="Rubredoxin_ET"/>
</dbReference>
<feature type="domain" description="Rubredoxin-like" evidence="9">
    <location>
        <begin position="455"/>
        <end position="506"/>
    </location>
</feature>
<feature type="region of interest" description="Disordered" evidence="7">
    <location>
        <begin position="254"/>
        <end position="279"/>
    </location>
</feature>
<dbReference type="GO" id="GO:0043448">
    <property type="term" value="P:alkane catabolic process"/>
    <property type="evidence" value="ECO:0007669"/>
    <property type="project" value="TreeGrafter"/>
</dbReference>
<feature type="coiled-coil region" evidence="6">
    <location>
        <begin position="323"/>
        <end position="350"/>
    </location>
</feature>
<evidence type="ECO:0000256" key="1">
    <source>
        <dbReference type="ARBA" id="ARBA00010820"/>
    </source>
</evidence>
<dbReference type="PROSITE" id="PS00202">
    <property type="entry name" value="RUBREDOXIN"/>
    <property type="match status" value="1"/>
</dbReference>
<keyword evidence="11" id="KW-1185">Reference proteome</keyword>
<evidence type="ECO:0000256" key="8">
    <source>
        <dbReference type="SAM" id="Phobius"/>
    </source>
</evidence>
<dbReference type="Gene3D" id="2.20.28.10">
    <property type="match status" value="1"/>
</dbReference>
<evidence type="ECO:0000313" key="10">
    <source>
        <dbReference type="EMBL" id="RXH82401.1"/>
    </source>
</evidence>
<dbReference type="PANTHER" id="PTHR47627">
    <property type="entry name" value="RUBREDOXIN"/>
    <property type="match status" value="1"/>
</dbReference>
<dbReference type="AlphaFoldDB" id="A0A498ILS2"/>
<evidence type="ECO:0000256" key="7">
    <source>
        <dbReference type="SAM" id="MobiDB-lite"/>
    </source>
</evidence>
<organism evidence="10 11">
    <name type="scientific">Malus domestica</name>
    <name type="common">Apple</name>
    <name type="synonym">Pyrus malus</name>
    <dbReference type="NCBI Taxonomy" id="3750"/>
    <lineage>
        <taxon>Eukaryota</taxon>
        <taxon>Viridiplantae</taxon>
        <taxon>Streptophyta</taxon>
        <taxon>Embryophyta</taxon>
        <taxon>Tracheophyta</taxon>
        <taxon>Spermatophyta</taxon>
        <taxon>Magnoliopsida</taxon>
        <taxon>eudicotyledons</taxon>
        <taxon>Gunneridae</taxon>
        <taxon>Pentapetalae</taxon>
        <taxon>rosids</taxon>
        <taxon>fabids</taxon>
        <taxon>Rosales</taxon>
        <taxon>Rosaceae</taxon>
        <taxon>Amygdaloideae</taxon>
        <taxon>Maleae</taxon>
        <taxon>Malus</taxon>
    </lineage>
</organism>
<dbReference type="STRING" id="3750.A0A498ILS2"/>
<proteinExistence type="inferred from homology"/>
<dbReference type="GO" id="GO:0009507">
    <property type="term" value="C:chloroplast"/>
    <property type="evidence" value="ECO:0007669"/>
    <property type="project" value="TreeGrafter"/>
</dbReference>
<evidence type="ECO:0000313" key="11">
    <source>
        <dbReference type="Proteomes" id="UP000290289"/>
    </source>
</evidence>
<feature type="compositionally biased region" description="Acidic residues" evidence="7">
    <location>
        <begin position="56"/>
        <end position="80"/>
    </location>
</feature>
<keyword evidence="3" id="KW-0479">Metal-binding</keyword>
<dbReference type="Pfam" id="PF00301">
    <property type="entry name" value="Rubredoxin"/>
    <property type="match status" value="1"/>
</dbReference>
<dbReference type="Proteomes" id="UP000290289">
    <property type="component" value="Chromosome 12"/>
</dbReference>
<dbReference type="GO" id="GO:0009055">
    <property type="term" value="F:electron transfer activity"/>
    <property type="evidence" value="ECO:0007669"/>
    <property type="project" value="TreeGrafter"/>
</dbReference>
<keyword evidence="5" id="KW-0408">Iron</keyword>